<protein>
    <submittedName>
        <fullName evidence="10">Phosphatidylinositol-glycan biosynthesis class F protein-like</fullName>
    </submittedName>
</protein>
<comment type="subcellular location">
    <subcellularLocation>
        <location evidence="1">Endoplasmic reticulum membrane</location>
        <topology evidence="1">Multi-pass membrane protein</topology>
    </subcellularLocation>
</comment>
<evidence type="ECO:0000313" key="10">
    <source>
        <dbReference type="RefSeq" id="XP_006817484.1"/>
    </source>
</evidence>
<dbReference type="RefSeq" id="XP_006817484.1">
    <property type="nucleotide sequence ID" value="XM_006817421.1"/>
</dbReference>
<reference evidence="10" key="1">
    <citation type="submission" date="2025-08" db="UniProtKB">
        <authorList>
            <consortium name="RefSeq"/>
        </authorList>
    </citation>
    <scope>IDENTIFICATION</scope>
    <source>
        <tissue evidence="10">Testes</tissue>
    </source>
</reference>
<evidence type="ECO:0000256" key="5">
    <source>
        <dbReference type="ARBA" id="ARBA00022824"/>
    </source>
</evidence>
<accession>A0ABM0MBU3</accession>
<dbReference type="InterPro" id="IPR009580">
    <property type="entry name" value="GPI_biosynthesis_protein_Pig-F"/>
</dbReference>
<evidence type="ECO:0000313" key="9">
    <source>
        <dbReference type="Proteomes" id="UP000694865"/>
    </source>
</evidence>
<feature type="transmembrane region" description="Helical" evidence="8">
    <location>
        <begin position="136"/>
        <end position="154"/>
    </location>
</feature>
<keyword evidence="7 8" id="KW-0472">Membrane</keyword>
<dbReference type="Pfam" id="PF06699">
    <property type="entry name" value="PIG-F"/>
    <property type="match status" value="1"/>
</dbReference>
<feature type="non-terminal residue" evidence="10">
    <location>
        <position position="203"/>
    </location>
</feature>
<evidence type="ECO:0000256" key="1">
    <source>
        <dbReference type="ARBA" id="ARBA00004477"/>
    </source>
</evidence>
<feature type="transmembrane region" description="Helical" evidence="8">
    <location>
        <begin position="21"/>
        <end position="43"/>
    </location>
</feature>
<feature type="transmembrane region" description="Helical" evidence="8">
    <location>
        <begin position="55"/>
        <end position="74"/>
    </location>
</feature>
<organism evidence="9 10">
    <name type="scientific">Saccoglossus kowalevskii</name>
    <name type="common">Acorn worm</name>
    <dbReference type="NCBI Taxonomy" id="10224"/>
    <lineage>
        <taxon>Eukaryota</taxon>
        <taxon>Metazoa</taxon>
        <taxon>Hemichordata</taxon>
        <taxon>Enteropneusta</taxon>
        <taxon>Harrimaniidae</taxon>
        <taxon>Saccoglossus</taxon>
    </lineage>
</organism>
<evidence type="ECO:0000256" key="8">
    <source>
        <dbReference type="SAM" id="Phobius"/>
    </source>
</evidence>
<keyword evidence="4 8" id="KW-0812">Transmembrane</keyword>
<name>A0ABM0MBU3_SACKO</name>
<evidence type="ECO:0000256" key="2">
    <source>
        <dbReference type="ARBA" id="ARBA00004687"/>
    </source>
</evidence>
<keyword evidence="9" id="KW-1185">Reference proteome</keyword>
<gene>
    <name evidence="10" type="primary">LOC102808755</name>
</gene>
<sequence>MAAAMDLSSDCLQQSLSIRSLFFVNFGMGVFVVMFHLIPYLYLNEIIVISSPLLAVKWFCILHSVLQVATYALIVKKQNPSNKTGSKKSPWRNLCNKINGLLKYGLLYFSSILLFHMIAVLYGAPFSESVEETFKLSTLLATLTTLPCMCVIGLDADSWAQLFTHNRPVVGIESCLQQTTVMTLVGAWLGAFPIPLDWDRPWQ</sequence>
<evidence type="ECO:0000256" key="4">
    <source>
        <dbReference type="ARBA" id="ARBA00022692"/>
    </source>
</evidence>
<dbReference type="Proteomes" id="UP000694865">
    <property type="component" value="Unplaced"/>
</dbReference>
<keyword evidence="6 8" id="KW-1133">Transmembrane helix</keyword>
<keyword evidence="5" id="KW-0256">Endoplasmic reticulum</keyword>
<evidence type="ECO:0000256" key="6">
    <source>
        <dbReference type="ARBA" id="ARBA00022989"/>
    </source>
</evidence>
<comment type="pathway">
    <text evidence="2">Glycolipid biosynthesis; glycosylphosphatidylinositol-anchor biosynthesis.</text>
</comment>
<feature type="transmembrane region" description="Helical" evidence="8">
    <location>
        <begin position="106"/>
        <end position="124"/>
    </location>
</feature>
<dbReference type="GeneID" id="102808755"/>
<evidence type="ECO:0000256" key="3">
    <source>
        <dbReference type="ARBA" id="ARBA00022502"/>
    </source>
</evidence>
<keyword evidence="3" id="KW-0337">GPI-anchor biosynthesis</keyword>
<proteinExistence type="predicted"/>
<evidence type="ECO:0000256" key="7">
    <source>
        <dbReference type="ARBA" id="ARBA00023136"/>
    </source>
</evidence>